<dbReference type="AlphaFoldDB" id="A0A516GXJ3"/>
<gene>
    <name evidence="5" type="ORF">FNB15_02740</name>
</gene>
<dbReference type="Proteomes" id="UP000317496">
    <property type="component" value="Chromosome"/>
</dbReference>
<dbReference type="SUPFAM" id="SSF48498">
    <property type="entry name" value="Tetracyclin repressor-like, C-terminal domain"/>
    <property type="match status" value="1"/>
</dbReference>
<dbReference type="Gene3D" id="1.10.357.10">
    <property type="entry name" value="Tetracycline Repressor, domain 2"/>
    <property type="match status" value="1"/>
</dbReference>
<feature type="compositionally biased region" description="Basic residues" evidence="3">
    <location>
        <begin position="1"/>
        <end position="11"/>
    </location>
</feature>
<dbReference type="GO" id="GO:0003677">
    <property type="term" value="F:DNA binding"/>
    <property type="evidence" value="ECO:0007669"/>
    <property type="project" value="UniProtKB-UniRule"/>
</dbReference>
<name>A0A516GXJ3_9PROT</name>
<dbReference type="InterPro" id="IPR009057">
    <property type="entry name" value="Homeodomain-like_sf"/>
</dbReference>
<feature type="DNA-binding region" description="H-T-H motif" evidence="2">
    <location>
        <begin position="46"/>
        <end position="65"/>
    </location>
</feature>
<organism evidence="5 6">
    <name type="scientific">Ferrovibrio terrae</name>
    <dbReference type="NCBI Taxonomy" id="2594003"/>
    <lineage>
        <taxon>Bacteria</taxon>
        <taxon>Pseudomonadati</taxon>
        <taxon>Pseudomonadota</taxon>
        <taxon>Alphaproteobacteria</taxon>
        <taxon>Rhodospirillales</taxon>
        <taxon>Rhodospirillaceae</taxon>
        <taxon>Ferrovibrio</taxon>
    </lineage>
</organism>
<evidence type="ECO:0000313" key="6">
    <source>
        <dbReference type="Proteomes" id="UP000317496"/>
    </source>
</evidence>
<dbReference type="InterPro" id="IPR001647">
    <property type="entry name" value="HTH_TetR"/>
</dbReference>
<dbReference type="InterPro" id="IPR050109">
    <property type="entry name" value="HTH-type_TetR-like_transc_reg"/>
</dbReference>
<dbReference type="Pfam" id="PF00440">
    <property type="entry name" value="TetR_N"/>
    <property type="match status" value="1"/>
</dbReference>
<dbReference type="PANTHER" id="PTHR30328:SF54">
    <property type="entry name" value="HTH-TYPE TRANSCRIPTIONAL REPRESSOR SCO4008"/>
    <property type="match status" value="1"/>
</dbReference>
<evidence type="ECO:0000256" key="1">
    <source>
        <dbReference type="ARBA" id="ARBA00023125"/>
    </source>
</evidence>
<sequence length="221" mass="25207">MTKSKSAKPVKAKSAGAKPRQPDVTRRNILDAALVEFAAKGLAGARVDEIAARSGSNKRMIYEYFGNKEGLWLTVLENAYTRMREEEHAIDVARMKPEEGMRYLMEFNFKFCSRNPEFIALLNAENLHKASYLKDSKKIRELYTPLLVVITDLLQRGQKEGVFRKNVDPVELYTTIAALGFFYFSNIHTLSTIFGRNLLSAKQQKIRLDHSMEVVLGFLRP</sequence>
<evidence type="ECO:0000256" key="2">
    <source>
        <dbReference type="PROSITE-ProRule" id="PRU00335"/>
    </source>
</evidence>
<feature type="domain" description="HTH tetR-type" evidence="4">
    <location>
        <begin position="23"/>
        <end position="83"/>
    </location>
</feature>
<accession>A0A516GXJ3</accession>
<dbReference type="PRINTS" id="PR00455">
    <property type="entry name" value="HTHTETR"/>
</dbReference>
<keyword evidence="1 2" id="KW-0238">DNA-binding</keyword>
<dbReference type="Pfam" id="PF17938">
    <property type="entry name" value="TetR_C_29"/>
    <property type="match status" value="1"/>
</dbReference>
<evidence type="ECO:0000259" key="4">
    <source>
        <dbReference type="PROSITE" id="PS50977"/>
    </source>
</evidence>
<dbReference type="PANTHER" id="PTHR30328">
    <property type="entry name" value="TRANSCRIPTIONAL REPRESSOR"/>
    <property type="match status" value="1"/>
</dbReference>
<dbReference type="RefSeq" id="WP_144067240.1">
    <property type="nucleotide sequence ID" value="NZ_CP041636.1"/>
</dbReference>
<dbReference type="EMBL" id="CP041636">
    <property type="protein sequence ID" value="QDO96259.1"/>
    <property type="molecule type" value="Genomic_DNA"/>
</dbReference>
<feature type="region of interest" description="Disordered" evidence="3">
    <location>
        <begin position="1"/>
        <end position="22"/>
    </location>
</feature>
<dbReference type="OrthoDB" id="2356263at2"/>
<reference evidence="5 6" key="1">
    <citation type="submission" date="2019-07" db="EMBL/GenBank/DDBJ databases">
        <title>Genome sequencing for Ferrovibrio sp. K5.</title>
        <authorList>
            <person name="Park S.-J."/>
        </authorList>
    </citation>
    <scope>NUCLEOTIDE SEQUENCE [LARGE SCALE GENOMIC DNA]</scope>
    <source>
        <strain evidence="5 6">K5</strain>
    </source>
</reference>
<protein>
    <submittedName>
        <fullName evidence="5">TetR/AcrR family transcriptional regulator</fullName>
    </submittedName>
</protein>
<dbReference type="InterPro" id="IPR041474">
    <property type="entry name" value="NicS_C"/>
</dbReference>
<keyword evidence="6" id="KW-1185">Reference proteome</keyword>
<evidence type="ECO:0000256" key="3">
    <source>
        <dbReference type="SAM" id="MobiDB-lite"/>
    </source>
</evidence>
<proteinExistence type="predicted"/>
<dbReference type="SUPFAM" id="SSF46689">
    <property type="entry name" value="Homeodomain-like"/>
    <property type="match status" value="1"/>
</dbReference>
<dbReference type="KEGG" id="fer:FNB15_02740"/>
<dbReference type="InterPro" id="IPR036271">
    <property type="entry name" value="Tet_transcr_reg_TetR-rel_C_sf"/>
</dbReference>
<evidence type="ECO:0000313" key="5">
    <source>
        <dbReference type="EMBL" id="QDO96259.1"/>
    </source>
</evidence>
<dbReference type="PROSITE" id="PS50977">
    <property type="entry name" value="HTH_TETR_2"/>
    <property type="match status" value="1"/>
</dbReference>